<dbReference type="KEGG" id="oni:Osc7112_2456"/>
<protein>
    <submittedName>
        <fullName evidence="1">Uncharacterized protein</fullName>
    </submittedName>
</protein>
<accession>K9VI21</accession>
<dbReference type="HOGENOM" id="CLU_2667578_0_0_3"/>
<name>K9VI21_9CYAN</name>
<proteinExistence type="predicted"/>
<dbReference type="AlphaFoldDB" id="K9VI21"/>
<reference evidence="1 2" key="1">
    <citation type="submission" date="2012-05" db="EMBL/GenBank/DDBJ databases">
        <title>Finished chromosome of genome of Oscillatoria sp. PCC 7112.</title>
        <authorList>
            <consortium name="US DOE Joint Genome Institute"/>
            <person name="Gugger M."/>
            <person name="Coursin T."/>
            <person name="Rippka R."/>
            <person name="Tandeau De Marsac N."/>
            <person name="Huntemann M."/>
            <person name="Wei C.-L."/>
            <person name="Han J."/>
            <person name="Detter J.C."/>
            <person name="Han C."/>
            <person name="Tapia R."/>
            <person name="Davenport K."/>
            <person name="Daligault H."/>
            <person name="Erkkila T."/>
            <person name="Gu W."/>
            <person name="Munk A.C.C."/>
            <person name="Teshima H."/>
            <person name="Xu Y."/>
            <person name="Chain P."/>
            <person name="Chen A."/>
            <person name="Krypides N."/>
            <person name="Mavromatis K."/>
            <person name="Markowitz V."/>
            <person name="Szeto E."/>
            <person name="Ivanova N."/>
            <person name="Mikhailova N."/>
            <person name="Ovchinnikova G."/>
            <person name="Pagani I."/>
            <person name="Pati A."/>
            <person name="Goodwin L."/>
            <person name="Peters L."/>
            <person name="Pitluck S."/>
            <person name="Woyke T."/>
            <person name="Kerfeld C."/>
        </authorList>
    </citation>
    <scope>NUCLEOTIDE SEQUENCE [LARGE SCALE GENOMIC DNA]</scope>
    <source>
        <strain evidence="1 2">PCC 7112</strain>
    </source>
</reference>
<evidence type="ECO:0000313" key="2">
    <source>
        <dbReference type="Proteomes" id="UP000010478"/>
    </source>
</evidence>
<gene>
    <name evidence="1" type="ORF">Osc7112_2456</name>
</gene>
<keyword evidence="2" id="KW-1185">Reference proteome</keyword>
<dbReference type="STRING" id="179408.Osc7112_2456"/>
<organism evidence="1 2">
    <name type="scientific">Phormidium nigroviride PCC 7112</name>
    <dbReference type="NCBI Taxonomy" id="179408"/>
    <lineage>
        <taxon>Bacteria</taxon>
        <taxon>Bacillati</taxon>
        <taxon>Cyanobacteriota</taxon>
        <taxon>Cyanophyceae</taxon>
        <taxon>Oscillatoriophycideae</taxon>
        <taxon>Oscillatoriales</taxon>
        <taxon>Oscillatoriaceae</taxon>
        <taxon>Phormidium</taxon>
    </lineage>
</organism>
<sequence>MTIPILPRLCLGRPLEEAQPLFKGEKDLEALPPNLHYQGLPIGDNLRKCHKSQVGEADRFNCCLILALRSRVNAS</sequence>
<dbReference type="Proteomes" id="UP000010478">
    <property type="component" value="Chromosome"/>
</dbReference>
<evidence type="ECO:0000313" key="1">
    <source>
        <dbReference type="EMBL" id="AFZ06890.1"/>
    </source>
</evidence>
<dbReference type="EMBL" id="CP003614">
    <property type="protein sequence ID" value="AFZ06890.1"/>
    <property type="molecule type" value="Genomic_DNA"/>
</dbReference>